<name>A0A2P5BC73_PARAD</name>
<dbReference type="SUPFAM" id="SSF81383">
    <property type="entry name" value="F-box domain"/>
    <property type="match status" value="1"/>
</dbReference>
<feature type="domain" description="F-box" evidence="1">
    <location>
        <begin position="38"/>
        <end position="78"/>
    </location>
</feature>
<dbReference type="Gene3D" id="1.20.1280.50">
    <property type="match status" value="1"/>
</dbReference>
<dbReference type="PANTHER" id="PTHR31672:SF13">
    <property type="entry name" value="F-BOX PROTEIN CPR30-LIKE"/>
    <property type="match status" value="1"/>
</dbReference>
<dbReference type="Proteomes" id="UP000237105">
    <property type="component" value="Unassembled WGS sequence"/>
</dbReference>
<dbReference type="AlphaFoldDB" id="A0A2P5BC73"/>
<dbReference type="Pfam" id="PF08268">
    <property type="entry name" value="FBA_3"/>
    <property type="match status" value="1"/>
</dbReference>
<comment type="caution">
    <text evidence="2">The sequence shown here is derived from an EMBL/GenBank/DDBJ whole genome shotgun (WGS) entry which is preliminary data.</text>
</comment>
<dbReference type="STRING" id="3476.A0A2P5BC73"/>
<dbReference type="InterPro" id="IPR017451">
    <property type="entry name" value="F-box-assoc_interact_dom"/>
</dbReference>
<dbReference type="EMBL" id="JXTB01000313">
    <property type="protein sequence ID" value="PON46356.1"/>
    <property type="molecule type" value="Genomic_DNA"/>
</dbReference>
<dbReference type="InterPro" id="IPR001810">
    <property type="entry name" value="F-box_dom"/>
</dbReference>
<keyword evidence="3" id="KW-1185">Reference proteome</keyword>
<reference evidence="3" key="1">
    <citation type="submission" date="2016-06" db="EMBL/GenBank/DDBJ databases">
        <title>Parallel loss of symbiosis genes in relatives of nitrogen-fixing non-legume Parasponia.</title>
        <authorList>
            <person name="Van Velzen R."/>
            <person name="Holmer R."/>
            <person name="Bu F."/>
            <person name="Rutten L."/>
            <person name="Van Zeijl A."/>
            <person name="Liu W."/>
            <person name="Santuari L."/>
            <person name="Cao Q."/>
            <person name="Sharma T."/>
            <person name="Shen D."/>
            <person name="Roswanjaya Y."/>
            <person name="Wardhani T."/>
            <person name="Kalhor M.S."/>
            <person name="Jansen J."/>
            <person name="Van den Hoogen J."/>
            <person name="Gungor B."/>
            <person name="Hartog M."/>
            <person name="Hontelez J."/>
            <person name="Verver J."/>
            <person name="Yang W.-C."/>
            <person name="Schijlen E."/>
            <person name="Repin R."/>
            <person name="Schilthuizen M."/>
            <person name="Schranz E."/>
            <person name="Heidstra R."/>
            <person name="Miyata K."/>
            <person name="Fedorova E."/>
            <person name="Kohlen W."/>
            <person name="Bisseling T."/>
            <person name="Smit S."/>
            <person name="Geurts R."/>
        </authorList>
    </citation>
    <scope>NUCLEOTIDE SEQUENCE [LARGE SCALE GENOMIC DNA]</scope>
    <source>
        <strain evidence="3">cv. WU1-14</strain>
    </source>
</reference>
<dbReference type="PANTHER" id="PTHR31672">
    <property type="entry name" value="BNACNNG10540D PROTEIN"/>
    <property type="match status" value="1"/>
</dbReference>
<organism evidence="2 3">
    <name type="scientific">Parasponia andersonii</name>
    <name type="common">Sponia andersonii</name>
    <dbReference type="NCBI Taxonomy" id="3476"/>
    <lineage>
        <taxon>Eukaryota</taxon>
        <taxon>Viridiplantae</taxon>
        <taxon>Streptophyta</taxon>
        <taxon>Embryophyta</taxon>
        <taxon>Tracheophyta</taxon>
        <taxon>Spermatophyta</taxon>
        <taxon>Magnoliopsida</taxon>
        <taxon>eudicotyledons</taxon>
        <taxon>Gunneridae</taxon>
        <taxon>Pentapetalae</taxon>
        <taxon>rosids</taxon>
        <taxon>fabids</taxon>
        <taxon>Rosales</taxon>
        <taxon>Cannabaceae</taxon>
        <taxon>Parasponia</taxon>
    </lineage>
</organism>
<evidence type="ECO:0000313" key="2">
    <source>
        <dbReference type="EMBL" id="PON46356.1"/>
    </source>
</evidence>
<dbReference type="NCBIfam" id="TIGR01640">
    <property type="entry name" value="F_box_assoc_1"/>
    <property type="match status" value="1"/>
</dbReference>
<dbReference type="Pfam" id="PF00646">
    <property type="entry name" value="F-box"/>
    <property type="match status" value="1"/>
</dbReference>
<gene>
    <name evidence="2" type="ORF">PanWU01x14_252430</name>
</gene>
<sequence>MNFEVAELITKAFISTYMKLVAEKKTTSRIPPRTDFFLHESIIIEILSRLEPKSVMRFKCVCKHWQYRISYDPIIRDMPLRLKVPCILFGPRYATRPSPAMFSSCGFGVNISSLRLADPLESGTSLVVEGSDNGIVCLSEFSTKTVIYLWNPRTREVKKLPSPKYSPLWESSKFRLGLGYDPLTNDFKVVKVCRYDLREDNLGLFHGTDNRVYIYSLRSNSWKRI</sequence>
<accession>A0A2P5BC73</accession>
<evidence type="ECO:0000313" key="3">
    <source>
        <dbReference type="Proteomes" id="UP000237105"/>
    </source>
</evidence>
<proteinExistence type="predicted"/>
<dbReference type="InterPro" id="IPR013187">
    <property type="entry name" value="F-box-assoc_dom_typ3"/>
</dbReference>
<dbReference type="OrthoDB" id="1071894at2759"/>
<dbReference type="SMART" id="SM00256">
    <property type="entry name" value="FBOX"/>
    <property type="match status" value="1"/>
</dbReference>
<dbReference type="InterPro" id="IPR036047">
    <property type="entry name" value="F-box-like_dom_sf"/>
</dbReference>
<evidence type="ECO:0000259" key="1">
    <source>
        <dbReference type="SMART" id="SM00256"/>
    </source>
</evidence>
<protein>
    <submittedName>
        <fullName evidence="2">F-box domain containing protein</fullName>
    </submittedName>
</protein>
<dbReference type="InterPro" id="IPR050796">
    <property type="entry name" value="SCF_F-box_component"/>
</dbReference>